<dbReference type="InterPro" id="IPR006015">
    <property type="entry name" value="Universal_stress_UspA"/>
</dbReference>
<dbReference type="SUPFAM" id="SSF52402">
    <property type="entry name" value="Adenine nucleotide alpha hydrolases-like"/>
    <property type="match status" value="1"/>
</dbReference>
<keyword evidence="4" id="KW-1185">Reference proteome</keyword>
<comment type="similarity">
    <text evidence="1">Belongs to the universal stress protein A family.</text>
</comment>
<dbReference type="Gene3D" id="3.40.50.620">
    <property type="entry name" value="HUPs"/>
    <property type="match status" value="1"/>
</dbReference>
<organism evidence="3 4">
    <name type="scientific">Luteimonas rhizosphaericola</name>
    <dbReference type="NCBI Taxonomy" id="3042024"/>
    <lineage>
        <taxon>Bacteria</taxon>
        <taxon>Pseudomonadati</taxon>
        <taxon>Pseudomonadota</taxon>
        <taxon>Gammaproteobacteria</taxon>
        <taxon>Lysobacterales</taxon>
        <taxon>Lysobacteraceae</taxon>
        <taxon>Luteimonas</taxon>
    </lineage>
</organism>
<reference evidence="3 4" key="1">
    <citation type="submission" date="2023-04" db="EMBL/GenBank/DDBJ databases">
        <title>Luteimonas sp. M1R5S18.</title>
        <authorList>
            <person name="Sun J.-Q."/>
        </authorList>
    </citation>
    <scope>NUCLEOTIDE SEQUENCE [LARGE SCALE GENOMIC DNA]</scope>
    <source>
        <strain evidence="3 4">M1R5S18</strain>
    </source>
</reference>
<evidence type="ECO:0000313" key="4">
    <source>
        <dbReference type="Proteomes" id="UP001156831"/>
    </source>
</evidence>
<feature type="domain" description="UspA" evidence="2">
    <location>
        <begin position="1"/>
        <end position="149"/>
    </location>
</feature>
<dbReference type="Pfam" id="PF00582">
    <property type="entry name" value="Usp"/>
    <property type="match status" value="1"/>
</dbReference>
<dbReference type="InterPro" id="IPR006016">
    <property type="entry name" value="UspA"/>
</dbReference>
<name>A0ABT6JKB4_9GAMM</name>
<dbReference type="RefSeq" id="WP_280602033.1">
    <property type="nucleotide sequence ID" value="NZ_JARXRN010000025.1"/>
</dbReference>
<dbReference type="PANTHER" id="PTHR46268:SF15">
    <property type="entry name" value="UNIVERSAL STRESS PROTEIN HP_0031"/>
    <property type="match status" value="1"/>
</dbReference>
<proteinExistence type="inferred from homology"/>
<dbReference type="PANTHER" id="PTHR46268">
    <property type="entry name" value="STRESS RESPONSE PROTEIN NHAX"/>
    <property type="match status" value="1"/>
</dbReference>
<dbReference type="Proteomes" id="UP001156831">
    <property type="component" value="Unassembled WGS sequence"/>
</dbReference>
<comment type="caution">
    <text evidence="3">The sequence shown here is derived from an EMBL/GenBank/DDBJ whole genome shotgun (WGS) entry which is preliminary data.</text>
</comment>
<evidence type="ECO:0000313" key="3">
    <source>
        <dbReference type="EMBL" id="MDH5831074.1"/>
    </source>
</evidence>
<dbReference type="CDD" id="cd00293">
    <property type="entry name" value="USP-like"/>
    <property type="match status" value="1"/>
</dbReference>
<evidence type="ECO:0000256" key="1">
    <source>
        <dbReference type="ARBA" id="ARBA00008791"/>
    </source>
</evidence>
<dbReference type="PRINTS" id="PR01438">
    <property type="entry name" value="UNVRSLSTRESS"/>
</dbReference>
<sequence>MYRHLLIATDGSELAGKGLDAGLALAAALGARATVVTVTEPWQDPLPGDPSGLALAFELREQQRQRHAQEAERILADARRRGDAAGVVVEGLHVADRLPDEAILETAQAGGADLLVMASHGHRGLRRLLLGSQAQSVVSRSEVPVLVVR</sequence>
<dbReference type="EMBL" id="JARXRN010000025">
    <property type="protein sequence ID" value="MDH5831074.1"/>
    <property type="molecule type" value="Genomic_DNA"/>
</dbReference>
<accession>A0ABT6JKB4</accession>
<gene>
    <name evidence="3" type="ORF">QFW80_11160</name>
</gene>
<protein>
    <submittedName>
        <fullName evidence="3">Universal stress protein</fullName>
    </submittedName>
</protein>
<dbReference type="InterPro" id="IPR014729">
    <property type="entry name" value="Rossmann-like_a/b/a_fold"/>
</dbReference>
<evidence type="ECO:0000259" key="2">
    <source>
        <dbReference type="Pfam" id="PF00582"/>
    </source>
</evidence>